<evidence type="ECO:0000313" key="1">
    <source>
        <dbReference type="EMBL" id="RPD58524.1"/>
    </source>
</evidence>
<reference evidence="1" key="1">
    <citation type="journal article" date="2018" name="Genome Biol. Evol.">
        <title>Genomics and development of Lentinus tigrinus, a white-rot wood-decaying mushroom with dimorphic fruiting bodies.</title>
        <authorList>
            <person name="Wu B."/>
            <person name="Xu Z."/>
            <person name="Knudson A."/>
            <person name="Carlson A."/>
            <person name="Chen N."/>
            <person name="Kovaka S."/>
            <person name="LaButti K."/>
            <person name="Lipzen A."/>
            <person name="Pennachio C."/>
            <person name="Riley R."/>
            <person name="Schakwitz W."/>
            <person name="Umezawa K."/>
            <person name="Ohm R.A."/>
            <person name="Grigoriev I.V."/>
            <person name="Nagy L.G."/>
            <person name="Gibbons J."/>
            <person name="Hibbett D."/>
        </authorList>
    </citation>
    <scope>NUCLEOTIDE SEQUENCE [LARGE SCALE GENOMIC DNA]</scope>
    <source>
        <strain evidence="1">ALCF2SS1-6</strain>
    </source>
</reference>
<dbReference type="AlphaFoldDB" id="A0A5C2S669"/>
<keyword evidence="2" id="KW-1185">Reference proteome</keyword>
<sequence length="287" mass="32490">MNVPSEGRPRGTDTRRVWRLRGCVIMVRTPSGQSLFMRQILLPCHRPWPGSLLPTYSSTLKEEPVECDSCLHHPAMVALADGCCSTSRPHAKDVHHILLSPMPSTRRPKASRRRFPSRFRYSEPRTTSSTLRGYMSSEGPPLLSQLEVRGEAPSLRHDRRRLRPSSCTLIDYAKPSGHPSVSVCLLLGRGSSPIERLRKLISWSFRALEVLHALFPPAHHDLNLDEVRSMTRSQWRATVRKRCHPCRRPPALDDAGELVKIVTKDEVDVCESTMVEQAALRSIWLTV</sequence>
<proteinExistence type="predicted"/>
<evidence type="ECO:0000313" key="2">
    <source>
        <dbReference type="Proteomes" id="UP000313359"/>
    </source>
</evidence>
<accession>A0A5C2S669</accession>
<gene>
    <name evidence="1" type="ORF">L227DRAFT_576913</name>
</gene>
<dbReference type="EMBL" id="ML122274">
    <property type="protein sequence ID" value="RPD58524.1"/>
    <property type="molecule type" value="Genomic_DNA"/>
</dbReference>
<dbReference type="Proteomes" id="UP000313359">
    <property type="component" value="Unassembled WGS sequence"/>
</dbReference>
<name>A0A5C2S669_9APHY</name>
<organism evidence="1 2">
    <name type="scientific">Lentinus tigrinus ALCF2SS1-6</name>
    <dbReference type="NCBI Taxonomy" id="1328759"/>
    <lineage>
        <taxon>Eukaryota</taxon>
        <taxon>Fungi</taxon>
        <taxon>Dikarya</taxon>
        <taxon>Basidiomycota</taxon>
        <taxon>Agaricomycotina</taxon>
        <taxon>Agaricomycetes</taxon>
        <taxon>Polyporales</taxon>
        <taxon>Polyporaceae</taxon>
        <taxon>Lentinus</taxon>
    </lineage>
</organism>
<protein>
    <submittedName>
        <fullName evidence="1">Uncharacterized protein</fullName>
    </submittedName>
</protein>